<evidence type="ECO:0000256" key="3">
    <source>
        <dbReference type="ARBA" id="ARBA00023082"/>
    </source>
</evidence>
<dbReference type="SUPFAM" id="SSF88946">
    <property type="entry name" value="Sigma2 domain of RNA polymerase sigma factors"/>
    <property type="match status" value="1"/>
</dbReference>
<evidence type="ECO:0000256" key="7">
    <source>
        <dbReference type="SAM" id="Phobius"/>
    </source>
</evidence>
<keyword evidence="7" id="KW-1133">Transmembrane helix</keyword>
<keyword evidence="10" id="KW-1185">Reference proteome</keyword>
<name>A0A4R3MU58_9FIRM</name>
<comment type="function">
    <text evidence="6">Sigma factors are initiation factors that promote the attachment of RNA polymerase to specific initiation sites and are then released.</text>
</comment>
<feature type="short sequence motif" description="Polymerase core binding" evidence="6">
    <location>
        <begin position="50"/>
        <end position="63"/>
    </location>
</feature>
<dbReference type="InterPro" id="IPR013325">
    <property type="entry name" value="RNA_pol_sigma_r2"/>
</dbReference>
<evidence type="ECO:0000259" key="8">
    <source>
        <dbReference type="Pfam" id="PF04542"/>
    </source>
</evidence>
<feature type="transmembrane region" description="Helical" evidence="7">
    <location>
        <begin position="209"/>
        <end position="228"/>
    </location>
</feature>
<feature type="domain" description="RNA polymerase sigma-70 region 2" evidence="8">
    <location>
        <begin position="26"/>
        <end position="94"/>
    </location>
</feature>
<keyword evidence="1 6" id="KW-0963">Cytoplasm</keyword>
<keyword evidence="5 6" id="KW-0804">Transcription</keyword>
<evidence type="ECO:0000313" key="10">
    <source>
        <dbReference type="Proteomes" id="UP000294902"/>
    </source>
</evidence>
<comment type="similarity">
    <text evidence="6">Belongs to the sigma-70 factor family. SigI subfamily.</text>
</comment>
<organism evidence="9 10">
    <name type="scientific">Natranaerovirga pectinivora</name>
    <dbReference type="NCBI Taxonomy" id="682400"/>
    <lineage>
        <taxon>Bacteria</taxon>
        <taxon>Bacillati</taxon>
        <taxon>Bacillota</taxon>
        <taxon>Clostridia</taxon>
        <taxon>Lachnospirales</taxon>
        <taxon>Natranaerovirgaceae</taxon>
        <taxon>Natranaerovirga</taxon>
    </lineage>
</organism>
<evidence type="ECO:0000256" key="2">
    <source>
        <dbReference type="ARBA" id="ARBA00023015"/>
    </source>
</evidence>
<evidence type="ECO:0000256" key="6">
    <source>
        <dbReference type="HAMAP-Rule" id="MF_02064"/>
    </source>
</evidence>
<keyword evidence="4 6" id="KW-0238">DNA-binding</keyword>
<keyword evidence="3 6" id="KW-0731">Sigma factor</keyword>
<keyword evidence="6" id="KW-0346">Stress response</keyword>
<dbReference type="EMBL" id="SMAL01000001">
    <property type="protein sequence ID" value="TCT16816.1"/>
    <property type="molecule type" value="Genomic_DNA"/>
</dbReference>
<feature type="DNA-binding region" description="H-T-H motif" evidence="6">
    <location>
        <begin position="189"/>
        <end position="208"/>
    </location>
</feature>
<dbReference type="HAMAP" id="MF_02064">
    <property type="entry name" value="Sigma70_SigI"/>
    <property type="match status" value="1"/>
</dbReference>
<comment type="activity regulation">
    <text evidence="6">Negatively regulated by the anti-sigma-I factor RsgI.</text>
</comment>
<dbReference type="NCBIfam" id="TIGR02937">
    <property type="entry name" value="sigma70-ECF"/>
    <property type="match status" value="1"/>
</dbReference>
<keyword evidence="7" id="KW-0812">Transmembrane</keyword>
<dbReference type="PIRSF" id="PIRSF038953">
    <property type="entry name" value="SigI"/>
    <property type="match status" value="1"/>
</dbReference>
<evidence type="ECO:0000256" key="4">
    <source>
        <dbReference type="ARBA" id="ARBA00023125"/>
    </source>
</evidence>
<dbReference type="InterPro" id="IPR014284">
    <property type="entry name" value="RNA_pol_sigma-70_dom"/>
</dbReference>
<dbReference type="GO" id="GO:0006352">
    <property type="term" value="P:DNA-templated transcription initiation"/>
    <property type="evidence" value="ECO:0007669"/>
    <property type="project" value="UniProtKB-UniRule"/>
</dbReference>
<keyword evidence="2 6" id="KW-0805">Transcription regulation</keyword>
<keyword evidence="7" id="KW-0472">Membrane</keyword>
<comment type="subcellular location">
    <subcellularLocation>
        <location evidence="6">Cytoplasm</location>
    </subcellularLocation>
</comment>
<gene>
    <name evidence="6" type="primary">sigI</name>
    <name evidence="9" type="ORF">EDC18_101112</name>
</gene>
<proteinExistence type="inferred from homology"/>
<dbReference type="AlphaFoldDB" id="A0A4R3MU58"/>
<accession>A0A4R3MU58</accession>
<sequence>MTLYNQEFLERIEESKKNELELNKLLMEYKPFIKKVLSKVVGRYIDESDDLFSVGLLAFKDAVMDYKHDKGKFIHYAQLVVKSRSIDYLRKENRVYDKEVYDLEESDKEKIHSDNAIKRFNSDQTNELRKLEILEFTNELIAFGIEFNDLVKASPKQRKTRDVYYLMAEFIAQDIDLLDEVKRNKRIPIKELEDNFKINRKKIERGRKYIIALVIILIGEFNLIREYIK</sequence>
<protein>
    <recommendedName>
        <fullName evidence="6">RNA polymerase sigma factor SigI</fullName>
    </recommendedName>
</protein>
<evidence type="ECO:0000313" key="9">
    <source>
        <dbReference type="EMBL" id="TCT16816.1"/>
    </source>
</evidence>
<dbReference type="NCBIfam" id="TIGR02895">
    <property type="entry name" value="spore_sigI"/>
    <property type="match status" value="1"/>
</dbReference>
<dbReference type="Pfam" id="PF04542">
    <property type="entry name" value="Sigma70_r2"/>
    <property type="match status" value="1"/>
</dbReference>
<evidence type="ECO:0000256" key="5">
    <source>
        <dbReference type="ARBA" id="ARBA00023163"/>
    </source>
</evidence>
<evidence type="ECO:0000256" key="1">
    <source>
        <dbReference type="ARBA" id="ARBA00022490"/>
    </source>
</evidence>
<comment type="caution">
    <text evidence="9">The sequence shown here is derived from an EMBL/GenBank/DDBJ whole genome shotgun (WGS) entry which is preliminary data.</text>
</comment>
<reference evidence="9 10" key="1">
    <citation type="submission" date="2019-03" db="EMBL/GenBank/DDBJ databases">
        <title>Genomic Encyclopedia of Type Strains, Phase IV (KMG-IV): sequencing the most valuable type-strain genomes for metagenomic binning, comparative biology and taxonomic classification.</title>
        <authorList>
            <person name="Goeker M."/>
        </authorList>
    </citation>
    <scope>NUCLEOTIDE SEQUENCE [LARGE SCALE GENOMIC DNA]</scope>
    <source>
        <strain evidence="9 10">DSM 24629</strain>
    </source>
</reference>
<dbReference type="GO" id="GO:0016987">
    <property type="term" value="F:sigma factor activity"/>
    <property type="evidence" value="ECO:0007669"/>
    <property type="project" value="UniProtKB-UniRule"/>
</dbReference>
<comment type="subunit">
    <text evidence="6">Interacts with RsgI.</text>
</comment>
<dbReference type="Proteomes" id="UP000294902">
    <property type="component" value="Unassembled WGS sequence"/>
</dbReference>
<dbReference type="Gene3D" id="1.10.1740.10">
    <property type="match status" value="1"/>
</dbReference>
<dbReference type="GO" id="GO:0005737">
    <property type="term" value="C:cytoplasm"/>
    <property type="evidence" value="ECO:0007669"/>
    <property type="project" value="UniProtKB-SubCell"/>
</dbReference>
<dbReference type="InterPro" id="IPR007627">
    <property type="entry name" value="RNA_pol_sigma70_r2"/>
</dbReference>
<dbReference type="GO" id="GO:0003677">
    <property type="term" value="F:DNA binding"/>
    <property type="evidence" value="ECO:0007669"/>
    <property type="project" value="UniProtKB-UniRule"/>
</dbReference>
<dbReference type="InterPro" id="IPR014244">
    <property type="entry name" value="RNA_pol_sigma-I"/>
</dbReference>